<accession>A0ABV1K6G4</accession>
<reference evidence="9 10" key="1">
    <citation type="submission" date="2024-03" db="EMBL/GenBank/DDBJ databases">
        <title>Draft genome sequence of Pseudonocardia nematodicida JCM 31783.</title>
        <authorList>
            <person name="Butdee W."/>
            <person name="Duangmal K."/>
        </authorList>
    </citation>
    <scope>NUCLEOTIDE SEQUENCE [LARGE SCALE GENOMIC DNA]</scope>
    <source>
        <strain evidence="9 10">JCM 31783</strain>
    </source>
</reference>
<comment type="subcellular location">
    <subcellularLocation>
        <location evidence="1">Cell membrane</location>
        <topology evidence="1">Multi-pass membrane protein</topology>
    </subcellularLocation>
</comment>
<feature type="transmembrane region" description="Helical" evidence="8">
    <location>
        <begin position="162"/>
        <end position="179"/>
    </location>
</feature>
<dbReference type="EMBL" id="JBEDNQ010000002">
    <property type="protein sequence ID" value="MEQ3550073.1"/>
    <property type="molecule type" value="Genomic_DNA"/>
</dbReference>
<gene>
    <name evidence="9" type="ORF">WIS52_06280</name>
</gene>
<keyword evidence="10" id="KW-1185">Reference proteome</keyword>
<evidence type="ECO:0000313" key="10">
    <source>
        <dbReference type="Proteomes" id="UP001494902"/>
    </source>
</evidence>
<dbReference type="InterPro" id="IPR036458">
    <property type="entry name" value="Na:dicarbo_symporter_sf"/>
</dbReference>
<feature type="transmembrane region" description="Helical" evidence="8">
    <location>
        <begin position="200"/>
        <end position="221"/>
    </location>
</feature>
<keyword evidence="5 8" id="KW-1133">Transmembrane helix</keyword>
<comment type="caution">
    <text evidence="9">The sequence shown here is derived from an EMBL/GenBank/DDBJ whole genome shotgun (WGS) entry which is preliminary data.</text>
</comment>
<evidence type="ECO:0000256" key="5">
    <source>
        <dbReference type="ARBA" id="ARBA00022989"/>
    </source>
</evidence>
<dbReference type="Pfam" id="PF00375">
    <property type="entry name" value="SDF"/>
    <property type="match status" value="1"/>
</dbReference>
<evidence type="ECO:0000256" key="6">
    <source>
        <dbReference type="ARBA" id="ARBA00023136"/>
    </source>
</evidence>
<name>A0ABV1K6G4_9PSEU</name>
<feature type="transmembrane region" description="Helical" evidence="8">
    <location>
        <begin position="338"/>
        <end position="357"/>
    </location>
</feature>
<keyword evidence="6 8" id="KW-0472">Membrane</keyword>
<evidence type="ECO:0000256" key="2">
    <source>
        <dbReference type="ARBA" id="ARBA00022448"/>
    </source>
</evidence>
<proteinExistence type="predicted"/>
<dbReference type="Gene3D" id="1.10.3860.10">
    <property type="entry name" value="Sodium:dicarboxylate symporter"/>
    <property type="match status" value="1"/>
</dbReference>
<feature type="transmembrane region" description="Helical" evidence="8">
    <location>
        <begin position="56"/>
        <end position="77"/>
    </location>
</feature>
<feature type="transmembrane region" description="Helical" evidence="8">
    <location>
        <begin position="363"/>
        <end position="389"/>
    </location>
</feature>
<keyword evidence="4 8" id="KW-0812">Transmembrane</keyword>
<dbReference type="Proteomes" id="UP001494902">
    <property type="component" value="Unassembled WGS sequence"/>
</dbReference>
<evidence type="ECO:0000256" key="4">
    <source>
        <dbReference type="ARBA" id="ARBA00022692"/>
    </source>
</evidence>
<protein>
    <submittedName>
        <fullName evidence="9">Dicarboxylate/amino acid:cation symporter</fullName>
    </submittedName>
</protein>
<feature type="transmembrane region" description="Helical" evidence="8">
    <location>
        <begin position="227"/>
        <end position="254"/>
    </location>
</feature>
<dbReference type="PANTHER" id="PTHR42865">
    <property type="entry name" value="PROTON/GLUTAMATE-ASPARTATE SYMPORTER"/>
    <property type="match status" value="1"/>
</dbReference>
<evidence type="ECO:0000256" key="7">
    <source>
        <dbReference type="SAM" id="MobiDB-lite"/>
    </source>
</evidence>
<evidence type="ECO:0000256" key="1">
    <source>
        <dbReference type="ARBA" id="ARBA00004651"/>
    </source>
</evidence>
<evidence type="ECO:0000256" key="8">
    <source>
        <dbReference type="SAM" id="Phobius"/>
    </source>
</evidence>
<dbReference type="SUPFAM" id="SSF118215">
    <property type="entry name" value="Proton glutamate symport protein"/>
    <property type="match status" value="1"/>
</dbReference>
<dbReference type="PANTHER" id="PTHR42865:SF7">
    <property type="entry name" value="PROTON_GLUTAMATE-ASPARTATE SYMPORTER"/>
    <property type="match status" value="1"/>
</dbReference>
<feature type="transmembrane region" description="Helical" evidence="8">
    <location>
        <begin position="89"/>
        <end position="114"/>
    </location>
</feature>
<keyword evidence="2" id="KW-0813">Transport</keyword>
<feature type="region of interest" description="Disordered" evidence="7">
    <location>
        <begin position="421"/>
        <end position="442"/>
    </location>
</feature>
<dbReference type="InterPro" id="IPR001991">
    <property type="entry name" value="Na-dicarboxylate_symporter"/>
</dbReference>
<organism evidence="9 10">
    <name type="scientific">Pseudonocardia nematodicida</name>
    <dbReference type="NCBI Taxonomy" id="1206997"/>
    <lineage>
        <taxon>Bacteria</taxon>
        <taxon>Bacillati</taxon>
        <taxon>Actinomycetota</taxon>
        <taxon>Actinomycetes</taxon>
        <taxon>Pseudonocardiales</taxon>
        <taxon>Pseudonocardiaceae</taxon>
        <taxon>Pseudonocardia</taxon>
    </lineage>
</organism>
<dbReference type="PRINTS" id="PR00173">
    <property type="entry name" value="EDTRNSPORT"/>
</dbReference>
<evidence type="ECO:0000313" key="9">
    <source>
        <dbReference type="EMBL" id="MEQ3550073.1"/>
    </source>
</evidence>
<evidence type="ECO:0000256" key="3">
    <source>
        <dbReference type="ARBA" id="ARBA00022475"/>
    </source>
</evidence>
<dbReference type="RefSeq" id="WP_349297156.1">
    <property type="nucleotide sequence ID" value="NZ_JBEDNQ010000002.1"/>
</dbReference>
<sequence length="442" mass="45770">MSLVVRAARAWRKPRVFAVLTLAGLVFGALLGVVARLTGQDWLVSVLDTIGSLFTGLLQLTVVPLVFLAIVVGIVSLRDLGGGRVAARLGGRTVAWFAGTSLIAVLIALAIGLIGRPGAGVSLTADPADLESVAERTAGSWDGLLSGLLPDNMFSAFAEGEVLQVVLVALLVGAAAYALGSTAEPFVAFSRSAFEIVLRIIGWIIVLAPIGVLGLIGNAFATYGSDFIGSLFSLIATVYLGCAIILFGVYPLLLKFVAGVGPRRFFSVTWPVLQFAFVSRSSGAALPLSRQAAIDLGVDRGYAGFAVPLATTTKMDGCAAVYPALATIFIAHLTGYPLAIWQYLAIIAVAVFGALATAGTTGWFTMLTLTLGAVGMPPELIAVGIAVIIGIDPILDMMRTATNVAGQITVPTIVAAQEGLLDREGRDGSAPETERTPEPATT</sequence>
<keyword evidence="3" id="KW-1003">Cell membrane</keyword>